<protein>
    <submittedName>
        <fullName evidence="2">Uncharacterized protein</fullName>
    </submittedName>
</protein>
<dbReference type="EMBL" id="JH611164">
    <property type="protein sequence ID" value="EJP73931.1"/>
    <property type="molecule type" value="Genomic_DNA"/>
</dbReference>
<dbReference type="HOGENOM" id="CLU_1823972_0_0_6"/>
<gene>
    <name evidence="2" type="ORF">NT02SARS_0409</name>
</gene>
<reference evidence="2 3" key="1">
    <citation type="journal article" date="2012" name="ISME J.">
        <title>Genomic insights to SAR86, an abundant and uncultivated marine bacterial lineage.</title>
        <authorList>
            <person name="Dupont C.L."/>
            <person name="Rusch D.B."/>
            <person name="Yooseph S."/>
            <person name="Lombardo M.J."/>
            <person name="Richter R.A."/>
            <person name="Valas R."/>
            <person name="Novotny M."/>
            <person name="Yee-Greenbaum J."/>
            <person name="Selengut J.D."/>
            <person name="Haft D.H."/>
            <person name="Halpern A.L."/>
            <person name="Lasken R.S."/>
            <person name="Nealson K."/>
            <person name="Friedman R."/>
            <person name="Venter J.C."/>
        </authorList>
    </citation>
    <scope>NUCLEOTIDE SEQUENCE [LARGE SCALE GENOMIC DNA]</scope>
</reference>
<accession>J5KRC9</accession>
<feature type="signal peptide" evidence="1">
    <location>
        <begin position="1"/>
        <end position="19"/>
    </location>
</feature>
<evidence type="ECO:0000313" key="3">
    <source>
        <dbReference type="Proteomes" id="UP000010116"/>
    </source>
</evidence>
<feature type="chain" id="PRO_5003784133" evidence="1">
    <location>
        <begin position="20"/>
        <end position="141"/>
    </location>
</feature>
<keyword evidence="1" id="KW-0732">Signal</keyword>
<dbReference type="AlphaFoldDB" id="J5KRC9"/>
<evidence type="ECO:0000256" key="1">
    <source>
        <dbReference type="SAM" id="SignalP"/>
    </source>
</evidence>
<organism evidence="2 3">
    <name type="scientific">SAR86 cluster bacterium SAR86B</name>
    <dbReference type="NCBI Taxonomy" id="1123867"/>
    <lineage>
        <taxon>Bacteria</taxon>
        <taxon>Pseudomonadati</taxon>
        <taxon>Pseudomonadota</taxon>
        <taxon>Gammaproteobacteria</taxon>
        <taxon>SAR86 cluster</taxon>
    </lineage>
</organism>
<sequence>MKKYIYTAILMITAASAYAFEVTGDHFKANFTIDSVTVAENQATINVSSKSADVGQYGKVYLSYTFTSNPAIKSSGTWEGHGRGISPDGVMQRGILKGVWTRDGGVIHMKSLDSVSDGVNYMQGTLNLLTGNVDIEVYAVK</sequence>
<evidence type="ECO:0000313" key="2">
    <source>
        <dbReference type="EMBL" id="EJP73931.1"/>
    </source>
</evidence>
<proteinExistence type="predicted"/>
<dbReference type="Proteomes" id="UP000010116">
    <property type="component" value="Unassembled WGS sequence"/>
</dbReference>
<name>J5KRC9_9GAMM</name>